<sequence>MQIIHLWLLENYSDLLQYKTPKRA</sequence>
<protein>
    <submittedName>
        <fullName evidence="1">Uncharacterized protein</fullName>
    </submittedName>
</protein>
<reference evidence="1" key="2">
    <citation type="journal article" date="2015" name="Data Brief">
        <title>Shoot transcriptome of the giant reed, Arundo donax.</title>
        <authorList>
            <person name="Barrero R.A."/>
            <person name="Guerrero F.D."/>
            <person name="Moolhuijzen P."/>
            <person name="Goolsby J.A."/>
            <person name="Tidwell J."/>
            <person name="Bellgard S.E."/>
            <person name="Bellgard M.I."/>
        </authorList>
    </citation>
    <scope>NUCLEOTIDE SEQUENCE</scope>
    <source>
        <tissue evidence="1">Shoot tissue taken approximately 20 cm above the soil surface</tissue>
    </source>
</reference>
<evidence type="ECO:0000313" key="1">
    <source>
        <dbReference type="EMBL" id="JAD96667.1"/>
    </source>
</evidence>
<organism evidence="1">
    <name type="scientific">Arundo donax</name>
    <name type="common">Giant reed</name>
    <name type="synonym">Donax arundinaceus</name>
    <dbReference type="NCBI Taxonomy" id="35708"/>
    <lineage>
        <taxon>Eukaryota</taxon>
        <taxon>Viridiplantae</taxon>
        <taxon>Streptophyta</taxon>
        <taxon>Embryophyta</taxon>
        <taxon>Tracheophyta</taxon>
        <taxon>Spermatophyta</taxon>
        <taxon>Magnoliopsida</taxon>
        <taxon>Liliopsida</taxon>
        <taxon>Poales</taxon>
        <taxon>Poaceae</taxon>
        <taxon>PACMAD clade</taxon>
        <taxon>Arundinoideae</taxon>
        <taxon>Arundineae</taxon>
        <taxon>Arundo</taxon>
    </lineage>
</organism>
<reference evidence="1" key="1">
    <citation type="submission" date="2014-09" db="EMBL/GenBank/DDBJ databases">
        <authorList>
            <person name="Magalhaes I.L.F."/>
            <person name="Oliveira U."/>
            <person name="Santos F.R."/>
            <person name="Vidigal T.H.D.A."/>
            <person name="Brescovit A.D."/>
            <person name="Santos A.J."/>
        </authorList>
    </citation>
    <scope>NUCLEOTIDE SEQUENCE</scope>
    <source>
        <tissue evidence="1">Shoot tissue taken approximately 20 cm above the soil surface</tissue>
    </source>
</reference>
<dbReference type="AlphaFoldDB" id="A0A0A9EKV9"/>
<name>A0A0A9EKV9_ARUDO</name>
<dbReference type="EMBL" id="GBRH01201228">
    <property type="protein sequence ID" value="JAD96667.1"/>
    <property type="molecule type" value="Transcribed_RNA"/>
</dbReference>
<accession>A0A0A9EKV9</accession>
<proteinExistence type="predicted"/>